<organism evidence="2 3">
    <name type="scientific">Ensete ventricosum</name>
    <name type="common">Abyssinian banana</name>
    <name type="synonym">Musa ensete</name>
    <dbReference type="NCBI Taxonomy" id="4639"/>
    <lineage>
        <taxon>Eukaryota</taxon>
        <taxon>Viridiplantae</taxon>
        <taxon>Streptophyta</taxon>
        <taxon>Embryophyta</taxon>
        <taxon>Tracheophyta</taxon>
        <taxon>Spermatophyta</taxon>
        <taxon>Magnoliopsida</taxon>
        <taxon>Liliopsida</taxon>
        <taxon>Zingiberales</taxon>
        <taxon>Musaceae</taxon>
        <taxon>Ensete</taxon>
    </lineage>
</organism>
<dbReference type="Proteomes" id="UP000287651">
    <property type="component" value="Unassembled WGS sequence"/>
</dbReference>
<protein>
    <submittedName>
        <fullName evidence="2">Uncharacterized protein</fullName>
    </submittedName>
</protein>
<proteinExistence type="predicted"/>
<feature type="compositionally biased region" description="Basic residues" evidence="1">
    <location>
        <begin position="60"/>
        <end position="79"/>
    </location>
</feature>
<feature type="region of interest" description="Disordered" evidence="1">
    <location>
        <begin position="51"/>
        <end position="94"/>
    </location>
</feature>
<sequence length="94" mass="10974">MSYHTAWYGRSVHIVPIADRYIDTVWYRPLSGGIAKIDFYRQSRPLAVNFGRQRSIKGEKGKKKREKRKKKKRGRRKKYLAPSSAARRPARGSP</sequence>
<gene>
    <name evidence="2" type="ORF">B296_00034890</name>
</gene>
<name>A0A427A708_ENSVE</name>
<reference evidence="2 3" key="1">
    <citation type="journal article" date="2014" name="Agronomy (Basel)">
        <title>A Draft Genome Sequence for Ensete ventricosum, the Drought-Tolerant Tree Against Hunger.</title>
        <authorList>
            <person name="Harrison J."/>
            <person name="Moore K.A."/>
            <person name="Paszkiewicz K."/>
            <person name="Jones T."/>
            <person name="Grant M."/>
            <person name="Ambacheew D."/>
            <person name="Muzemil S."/>
            <person name="Studholme D.J."/>
        </authorList>
    </citation>
    <scope>NUCLEOTIDE SEQUENCE [LARGE SCALE GENOMIC DNA]</scope>
</reference>
<evidence type="ECO:0000313" key="3">
    <source>
        <dbReference type="Proteomes" id="UP000287651"/>
    </source>
</evidence>
<dbReference type="AlphaFoldDB" id="A0A427A708"/>
<feature type="compositionally biased region" description="Low complexity" evidence="1">
    <location>
        <begin position="81"/>
        <end position="94"/>
    </location>
</feature>
<evidence type="ECO:0000313" key="2">
    <source>
        <dbReference type="EMBL" id="RRT72030.1"/>
    </source>
</evidence>
<evidence type="ECO:0000256" key="1">
    <source>
        <dbReference type="SAM" id="MobiDB-lite"/>
    </source>
</evidence>
<feature type="non-terminal residue" evidence="2">
    <location>
        <position position="94"/>
    </location>
</feature>
<comment type="caution">
    <text evidence="2">The sequence shown here is derived from an EMBL/GenBank/DDBJ whole genome shotgun (WGS) entry which is preliminary data.</text>
</comment>
<dbReference type="EMBL" id="AMZH03003534">
    <property type="protein sequence ID" value="RRT72030.1"/>
    <property type="molecule type" value="Genomic_DNA"/>
</dbReference>
<accession>A0A427A708</accession>